<dbReference type="InterPro" id="IPR027417">
    <property type="entry name" value="P-loop_NTPase"/>
</dbReference>
<dbReference type="Pfam" id="PF00005">
    <property type="entry name" value="ABC_tran"/>
    <property type="match status" value="1"/>
</dbReference>
<dbReference type="GO" id="GO:0005524">
    <property type="term" value="F:ATP binding"/>
    <property type="evidence" value="ECO:0007669"/>
    <property type="project" value="UniProtKB-KW"/>
</dbReference>
<keyword evidence="2" id="KW-0813">Transport</keyword>
<dbReference type="InterPro" id="IPR050166">
    <property type="entry name" value="ABC_transporter_ATP-bind"/>
</dbReference>
<protein>
    <submittedName>
        <fullName evidence="7">ABC transporter ATP-binding protein</fullName>
    </submittedName>
</protein>
<evidence type="ECO:0000313" key="7">
    <source>
        <dbReference type="EMBL" id="RMX06398.1"/>
    </source>
</evidence>
<dbReference type="RefSeq" id="WP_122227595.1">
    <property type="nucleotide sequence ID" value="NZ_RDQO01000002.1"/>
</dbReference>
<dbReference type="InterPro" id="IPR003593">
    <property type="entry name" value="AAA+_ATPase"/>
</dbReference>
<sequence>MSAAAPALSPATPTAPDAAPLIRMRNLRKVYRKRGEDFLAVSDVTMDVFPGDMVSLVGPSGCGKSTLLKILAGLHGHDGGTLEIGGAGHAAFDAGRDVGMVFQQPLLLKWRTILDNVLLPADILKIDKRQAREHALALLEMVGLAGFADKMPYELSGGMQQRAAIARALIHDPKLVLMDEPFGALDALTREKMNLEMLRIRERTGKTFIVVTHSIQEAVFLGSRCAVLTAGPARMAECFDISLPQPRTLHVKTSPAFGSYVQRIYDLLGVE</sequence>
<reference evidence="7 8" key="1">
    <citation type="submission" date="2018-10" db="EMBL/GenBank/DDBJ databases">
        <title>Draft genome of Cortibacter populi DSM10536.</title>
        <authorList>
            <person name="Bernier A.-M."/>
            <person name="Bernard K."/>
        </authorList>
    </citation>
    <scope>NUCLEOTIDE SEQUENCE [LARGE SCALE GENOMIC DNA]</scope>
    <source>
        <strain evidence="7 8">DSM 105136</strain>
    </source>
</reference>
<dbReference type="PANTHER" id="PTHR42788:SF13">
    <property type="entry name" value="ALIPHATIC SULFONATES IMPORT ATP-BINDING PROTEIN SSUB"/>
    <property type="match status" value="1"/>
</dbReference>
<proteinExistence type="inferred from homology"/>
<dbReference type="GO" id="GO:0016887">
    <property type="term" value="F:ATP hydrolysis activity"/>
    <property type="evidence" value="ECO:0007669"/>
    <property type="project" value="InterPro"/>
</dbReference>
<keyword evidence="3" id="KW-1003">Cell membrane</keyword>
<dbReference type="InterPro" id="IPR017871">
    <property type="entry name" value="ABC_transporter-like_CS"/>
</dbReference>
<name>A0A3M6QTN8_9BURK</name>
<keyword evidence="8" id="KW-1185">Reference proteome</keyword>
<evidence type="ECO:0000256" key="5">
    <source>
        <dbReference type="ARBA" id="ARBA00022840"/>
    </source>
</evidence>
<dbReference type="SMART" id="SM00382">
    <property type="entry name" value="AAA"/>
    <property type="match status" value="1"/>
</dbReference>
<evidence type="ECO:0000256" key="3">
    <source>
        <dbReference type="ARBA" id="ARBA00022475"/>
    </source>
</evidence>
<dbReference type="OrthoDB" id="9783039at2"/>
<dbReference type="Gene3D" id="3.40.50.300">
    <property type="entry name" value="P-loop containing nucleotide triphosphate hydrolases"/>
    <property type="match status" value="1"/>
</dbReference>
<dbReference type="SUPFAM" id="SSF52540">
    <property type="entry name" value="P-loop containing nucleoside triphosphate hydrolases"/>
    <property type="match status" value="1"/>
</dbReference>
<dbReference type="PROSITE" id="PS50893">
    <property type="entry name" value="ABC_TRANSPORTER_2"/>
    <property type="match status" value="1"/>
</dbReference>
<evidence type="ECO:0000313" key="8">
    <source>
        <dbReference type="Proteomes" id="UP000278006"/>
    </source>
</evidence>
<evidence type="ECO:0000256" key="4">
    <source>
        <dbReference type="ARBA" id="ARBA00022741"/>
    </source>
</evidence>
<dbReference type="Proteomes" id="UP000278006">
    <property type="component" value="Unassembled WGS sequence"/>
</dbReference>
<gene>
    <name evidence="7" type="ORF">D8I35_07615</name>
</gene>
<dbReference type="AlphaFoldDB" id="A0A3M6QTN8"/>
<dbReference type="PROSITE" id="PS00211">
    <property type="entry name" value="ABC_TRANSPORTER_1"/>
    <property type="match status" value="1"/>
</dbReference>
<evidence type="ECO:0000259" key="6">
    <source>
        <dbReference type="PROSITE" id="PS50893"/>
    </source>
</evidence>
<evidence type="ECO:0000256" key="1">
    <source>
        <dbReference type="ARBA" id="ARBA00005417"/>
    </source>
</evidence>
<accession>A0A3M6QTN8</accession>
<comment type="similarity">
    <text evidence="1">Belongs to the ABC transporter superfamily.</text>
</comment>
<dbReference type="PANTHER" id="PTHR42788">
    <property type="entry name" value="TAURINE IMPORT ATP-BINDING PROTEIN-RELATED"/>
    <property type="match status" value="1"/>
</dbReference>
<organism evidence="7 8">
    <name type="scientific">Corticibacter populi</name>
    <dbReference type="NCBI Taxonomy" id="1550736"/>
    <lineage>
        <taxon>Bacteria</taxon>
        <taxon>Pseudomonadati</taxon>
        <taxon>Pseudomonadota</taxon>
        <taxon>Betaproteobacteria</taxon>
        <taxon>Burkholderiales</taxon>
        <taxon>Comamonadaceae</taxon>
        <taxon>Corticibacter</taxon>
    </lineage>
</organism>
<feature type="domain" description="ABC transporter" evidence="6">
    <location>
        <begin position="22"/>
        <end position="255"/>
    </location>
</feature>
<keyword evidence="4" id="KW-0547">Nucleotide-binding</keyword>
<keyword evidence="5 7" id="KW-0067">ATP-binding</keyword>
<dbReference type="InterPro" id="IPR003439">
    <property type="entry name" value="ABC_transporter-like_ATP-bd"/>
</dbReference>
<dbReference type="EMBL" id="RDQO01000002">
    <property type="protein sequence ID" value="RMX06398.1"/>
    <property type="molecule type" value="Genomic_DNA"/>
</dbReference>
<dbReference type="CDD" id="cd03293">
    <property type="entry name" value="ABC_NrtD_SsuB_transporters"/>
    <property type="match status" value="1"/>
</dbReference>
<evidence type="ECO:0000256" key="2">
    <source>
        <dbReference type="ARBA" id="ARBA00022448"/>
    </source>
</evidence>
<comment type="caution">
    <text evidence="7">The sequence shown here is derived from an EMBL/GenBank/DDBJ whole genome shotgun (WGS) entry which is preliminary data.</text>
</comment>
<keyword evidence="3" id="KW-0472">Membrane</keyword>